<dbReference type="Gene3D" id="3.40.50.2000">
    <property type="entry name" value="Glycogen Phosphorylase B"/>
    <property type="match status" value="2"/>
</dbReference>
<dbReference type="SUPFAM" id="SSF53756">
    <property type="entry name" value="UDP-Glycosyltransferase/glycogen phosphorylase"/>
    <property type="match status" value="1"/>
</dbReference>
<accession>A0ABM6JMN2</accession>
<dbReference type="Pfam" id="PF00534">
    <property type="entry name" value="Glycos_transf_1"/>
    <property type="match status" value="1"/>
</dbReference>
<gene>
    <name evidence="3" type="ORF">SJ2017_2388</name>
</gene>
<evidence type="ECO:0000259" key="1">
    <source>
        <dbReference type="Pfam" id="PF00534"/>
    </source>
</evidence>
<feature type="domain" description="Glycosyl transferase family 1" evidence="1">
    <location>
        <begin position="186"/>
        <end position="353"/>
    </location>
</feature>
<evidence type="ECO:0008006" key="5">
    <source>
        <dbReference type="Google" id="ProtNLM"/>
    </source>
</evidence>
<proteinExistence type="predicted"/>
<keyword evidence="4" id="KW-1185">Reference proteome</keyword>
<protein>
    <recommendedName>
        <fullName evidence="5">Glycosyltransferase</fullName>
    </recommendedName>
</protein>
<dbReference type="EMBL" id="CP020472">
    <property type="protein sequence ID" value="ARD22678.1"/>
    <property type="molecule type" value="Genomic_DNA"/>
</dbReference>
<evidence type="ECO:0000259" key="2">
    <source>
        <dbReference type="Pfam" id="PF13439"/>
    </source>
</evidence>
<dbReference type="InterPro" id="IPR001296">
    <property type="entry name" value="Glyco_trans_1"/>
</dbReference>
<sequence length="381" mass="42698">MKANKLTVAINTNKYLPYSETFIKNHIEGLQQFNAVVLVSEKLSDGLSVRCDNELVLNTNLFGKIKDIIYKLGIKLPSISRFFKDNNVRLVHSHFGQNGYASIGITKKNSIPHITTFHGLDISLDHVNSQKHGKLLNKFHKDMSKLADNGDVFIAVSNFIKKKLIKKGFPEHKIITNYIGIDTAYFSNNNADKEKKILCVARNVEYKGLSYLIDAMAIILKYHPDWELVIIGDGILHDSLKKQANAISPQIKLKGRLSSYEVKQELSTASLYCQPSIQLENGHEEALALTIVEAQSMGIPAVVFDSGGMPEAIINNQSGYVVEPKNTQLLAEKLIYLIDNPSIREAFSTAAIEQVKTRHCFNKQIVKLEKIYNEVIGVQKT</sequence>
<reference evidence="3 4" key="1">
    <citation type="submission" date="2017-03" db="EMBL/GenBank/DDBJ databases">
        <title>Genome sequencing of Shewanella japonica KCTC 22435.</title>
        <authorList>
            <person name="Kim K.M."/>
        </authorList>
    </citation>
    <scope>NUCLEOTIDE SEQUENCE [LARGE SCALE GENOMIC DNA]</scope>
    <source>
        <strain evidence="3 4">KCTC 22435</strain>
    </source>
</reference>
<dbReference type="Pfam" id="PF13439">
    <property type="entry name" value="Glyco_transf_4"/>
    <property type="match status" value="1"/>
</dbReference>
<organism evidence="3 4">
    <name type="scientific">Shewanella japonica</name>
    <dbReference type="NCBI Taxonomy" id="93973"/>
    <lineage>
        <taxon>Bacteria</taxon>
        <taxon>Pseudomonadati</taxon>
        <taxon>Pseudomonadota</taxon>
        <taxon>Gammaproteobacteria</taxon>
        <taxon>Alteromonadales</taxon>
        <taxon>Shewanellaceae</taxon>
        <taxon>Shewanella</taxon>
    </lineage>
</organism>
<evidence type="ECO:0000313" key="4">
    <source>
        <dbReference type="Proteomes" id="UP000191820"/>
    </source>
</evidence>
<feature type="domain" description="Glycosyltransferase subfamily 4-like N-terminal" evidence="2">
    <location>
        <begin position="20"/>
        <end position="184"/>
    </location>
</feature>
<evidence type="ECO:0000313" key="3">
    <source>
        <dbReference type="EMBL" id="ARD22678.1"/>
    </source>
</evidence>
<dbReference type="InterPro" id="IPR028098">
    <property type="entry name" value="Glyco_trans_4-like_N"/>
</dbReference>
<dbReference type="PANTHER" id="PTHR45947">
    <property type="entry name" value="SULFOQUINOVOSYL TRANSFERASE SQD2"/>
    <property type="match status" value="1"/>
</dbReference>
<dbReference type="PANTHER" id="PTHR45947:SF14">
    <property type="entry name" value="SLL1723 PROTEIN"/>
    <property type="match status" value="1"/>
</dbReference>
<dbReference type="RefSeq" id="WP_080915932.1">
    <property type="nucleotide sequence ID" value="NZ_CP020472.1"/>
</dbReference>
<dbReference type="Proteomes" id="UP000191820">
    <property type="component" value="Chromosome"/>
</dbReference>
<name>A0ABM6JMN2_9GAMM</name>
<dbReference type="InterPro" id="IPR050194">
    <property type="entry name" value="Glycosyltransferase_grp1"/>
</dbReference>